<proteinExistence type="predicted"/>
<dbReference type="Proteomes" id="UP000829194">
    <property type="component" value="Chromosome"/>
</dbReference>
<reference evidence="2 3" key="1">
    <citation type="submission" date="2022-03" db="EMBL/GenBank/DDBJ databases">
        <title>Complete genome sequence of Lysobacter capsici VKM B-2533 and Lysobacter gummosus 10.1.1, promising sources of lytic agents.</title>
        <authorList>
            <person name="Tarlachkov S.V."/>
            <person name="Kudryakova I.V."/>
            <person name="Afoshin A.S."/>
            <person name="Leontyevskaya E.A."/>
            <person name="Leontyevskaya N.V."/>
        </authorList>
    </citation>
    <scope>NUCLEOTIDE SEQUENCE [LARGE SCALE GENOMIC DNA]</scope>
    <source>
        <strain evidence="2 3">10.1.1</strain>
    </source>
</reference>
<dbReference type="PANTHER" id="PTHR43792:SF1">
    <property type="entry name" value="N-ACETYLTRANSFERASE DOMAIN-CONTAINING PROTEIN"/>
    <property type="match status" value="1"/>
</dbReference>
<dbReference type="RefSeq" id="WP_057943355.1">
    <property type="nucleotide sequence ID" value="NZ_CP011131.1"/>
</dbReference>
<sequence>MTIPDIQLETPRLILRPPRLEDFDAWAAFMADGDHVRYVGGAQPRPLAWRAMMSVVGSWAVQGFAFFSVIEKSSGRWLGRLGPWYPEGWPGTEVGWGIVADANGKGYASEGSAAAIDWAVEQLGWTQIIHTIDPENVASKGVAGKLGSRFLRYGRLPEPYHEKQVEVWGQSADEWRARRKSGA</sequence>
<dbReference type="EMBL" id="CP093547">
    <property type="protein sequence ID" value="UNP27659.1"/>
    <property type="molecule type" value="Genomic_DNA"/>
</dbReference>
<dbReference type="Gene3D" id="3.40.630.30">
    <property type="match status" value="1"/>
</dbReference>
<evidence type="ECO:0000259" key="1">
    <source>
        <dbReference type="Pfam" id="PF13302"/>
    </source>
</evidence>
<name>A0ABY3X510_9GAMM</name>
<dbReference type="InterPro" id="IPR000182">
    <property type="entry name" value="GNAT_dom"/>
</dbReference>
<dbReference type="InterPro" id="IPR051531">
    <property type="entry name" value="N-acetyltransferase"/>
</dbReference>
<keyword evidence="3" id="KW-1185">Reference proteome</keyword>
<accession>A0ABY3X510</accession>
<feature type="domain" description="N-acetyltransferase" evidence="1">
    <location>
        <begin position="12"/>
        <end position="148"/>
    </location>
</feature>
<dbReference type="SUPFAM" id="SSF55729">
    <property type="entry name" value="Acyl-CoA N-acyltransferases (Nat)"/>
    <property type="match status" value="1"/>
</dbReference>
<organism evidence="2 3">
    <name type="scientific">Lysobacter gummosus</name>
    <dbReference type="NCBI Taxonomy" id="262324"/>
    <lineage>
        <taxon>Bacteria</taxon>
        <taxon>Pseudomonadati</taxon>
        <taxon>Pseudomonadota</taxon>
        <taxon>Gammaproteobacteria</taxon>
        <taxon>Lysobacterales</taxon>
        <taxon>Lysobacteraceae</taxon>
        <taxon>Lysobacter</taxon>
    </lineage>
</organism>
<dbReference type="PANTHER" id="PTHR43792">
    <property type="entry name" value="GNAT FAMILY, PUTATIVE (AFU_ORTHOLOGUE AFUA_3G00765)-RELATED-RELATED"/>
    <property type="match status" value="1"/>
</dbReference>
<protein>
    <submittedName>
        <fullName evidence="2">GNAT family N-acetyltransferase</fullName>
    </submittedName>
</protein>
<dbReference type="Pfam" id="PF13302">
    <property type="entry name" value="Acetyltransf_3"/>
    <property type="match status" value="1"/>
</dbReference>
<gene>
    <name evidence="2" type="ORF">MOV92_14150</name>
</gene>
<evidence type="ECO:0000313" key="2">
    <source>
        <dbReference type="EMBL" id="UNP27659.1"/>
    </source>
</evidence>
<evidence type="ECO:0000313" key="3">
    <source>
        <dbReference type="Proteomes" id="UP000829194"/>
    </source>
</evidence>
<dbReference type="InterPro" id="IPR016181">
    <property type="entry name" value="Acyl_CoA_acyltransferase"/>
</dbReference>